<accession>A0A383BA28</accession>
<feature type="non-terminal residue" evidence="1">
    <location>
        <position position="40"/>
    </location>
</feature>
<name>A0A383BA28_9ZZZZ</name>
<organism evidence="1">
    <name type="scientific">marine metagenome</name>
    <dbReference type="NCBI Taxonomy" id="408172"/>
    <lineage>
        <taxon>unclassified sequences</taxon>
        <taxon>metagenomes</taxon>
        <taxon>ecological metagenomes</taxon>
    </lineage>
</organism>
<evidence type="ECO:0008006" key="2">
    <source>
        <dbReference type="Google" id="ProtNLM"/>
    </source>
</evidence>
<sequence>VKPVLVTDLSYQKHDTGFGHPEQPARIKAVLKALDQAKLS</sequence>
<protein>
    <recommendedName>
        <fullName evidence="2">Histone deacetylase domain-containing protein</fullName>
    </recommendedName>
</protein>
<reference evidence="1" key="1">
    <citation type="submission" date="2018-05" db="EMBL/GenBank/DDBJ databases">
        <authorList>
            <person name="Lanie J.A."/>
            <person name="Ng W.-L."/>
            <person name="Kazmierczak K.M."/>
            <person name="Andrzejewski T.M."/>
            <person name="Davidsen T.M."/>
            <person name="Wayne K.J."/>
            <person name="Tettelin H."/>
            <person name="Glass J.I."/>
            <person name="Rusch D."/>
            <person name="Podicherti R."/>
            <person name="Tsui H.-C.T."/>
            <person name="Winkler M.E."/>
        </authorList>
    </citation>
    <scope>NUCLEOTIDE SEQUENCE</scope>
</reference>
<gene>
    <name evidence="1" type="ORF">METZ01_LOCUS469494</name>
</gene>
<feature type="non-terminal residue" evidence="1">
    <location>
        <position position="1"/>
    </location>
</feature>
<dbReference type="AlphaFoldDB" id="A0A383BA28"/>
<proteinExistence type="predicted"/>
<dbReference type="EMBL" id="UINC01198606">
    <property type="protein sequence ID" value="SVE16640.1"/>
    <property type="molecule type" value="Genomic_DNA"/>
</dbReference>
<evidence type="ECO:0000313" key="1">
    <source>
        <dbReference type="EMBL" id="SVE16640.1"/>
    </source>
</evidence>